<name>A0A7N0T0F5_KALFE</name>
<dbReference type="Pfam" id="PF03134">
    <property type="entry name" value="TB2_DP1_HVA22"/>
    <property type="match status" value="1"/>
</dbReference>
<dbReference type="EnsemblPlants" id="Kaladp0016s0280.1.v1.1">
    <property type="protein sequence ID" value="Kaladp0016s0280.1.v1.1"/>
    <property type="gene ID" value="Kaladp0016s0280.v1.1"/>
</dbReference>
<comment type="subcellular location">
    <subcellularLocation>
        <location evidence="1">Membrane</location>
        <topology evidence="1">Multi-pass membrane protein</topology>
    </subcellularLocation>
</comment>
<feature type="region of interest" description="Disordered" evidence="2">
    <location>
        <begin position="165"/>
        <end position="191"/>
    </location>
</feature>
<reference evidence="3" key="1">
    <citation type="submission" date="2021-01" db="UniProtKB">
        <authorList>
            <consortium name="EnsemblPlants"/>
        </authorList>
    </citation>
    <scope>IDENTIFICATION</scope>
</reference>
<proteinExistence type="inferred from homology"/>
<accession>A0A7N0T0F5</accession>
<sequence length="191" mass="21467">MFFTAKNGLVVGLRVLLSPFGSNIVTRAACCSIGVGLPVYSTFKAIEKKDQAEQQKWLLYWAAHGSFSLVEAFADKILSWFPLYYHAKFAFLVWLQLPTVEGSRLLYNNYLRPFFLRHQARLDNLTGLIYSEIVKFAVAHQGDIQFAKKLFWKMWSSVGGIIHPAGRPSSGRIGGPSTQKPDMESESEDGD</sequence>
<evidence type="ECO:0000313" key="4">
    <source>
        <dbReference type="Proteomes" id="UP000594263"/>
    </source>
</evidence>
<dbReference type="Gramene" id="Kaladp0016s0280.1.v1.1">
    <property type="protein sequence ID" value="Kaladp0016s0280.1.v1.1"/>
    <property type="gene ID" value="Kaladp0016s0280.v1.1"/>
</dbReference>
<dbReference type="InterPro" id="IPR004345">
    <property type="entry name" value="TB2_DP1_HVA22"/>
</dbReference>
<evidence type="ECO:0000256" key="1">
    <source>
        <dbReference type="RuleBase" id="RU362006"/>
    </source>
</evidence>
<evidence type="ECO:0000256" key="2">
    <source>
        <dbReference type="SAM" id="MobiDB-lite"/>
    </source>
</evidence>
<evidence type="ECO:0000313" key="3">
    <source>
        <dbReference type="EnsemblPlants" id="Kaladp0016s0280.1.v1.1"/>
    </source>
</evidence>
<dbReference type="PANTHER" id="PTHR12300">
    <property type="entry name" value="HVA22-LIKE PROTEINS"/>
    <property type="match status" value="1"/>
</dbReference>
<protein>
    <recommendedName>
        <fullName evidence="1">HVA22-like protein</fullName>
    </recommendedName>
</protein>
<feature type="compositionally biased region" description="Low complexity" evidence="2">
    <location>
        <begin position="166"/>
        <end position="177"/>
    </location>
</feature>
<dbReference type="AlphaFoldDB" id="A0A7N0T0F5"/>
<keyword evidence="4" id="KW-1185">Reference proteome</keyword>
<organism evidence="3 4">
    <name type="scientific">Kalanchoe fedtschenkoi</name>
    <name type="common">Lavender scallops</name>
    <name type="synonym">South American air plant</name>
    <dbReference type="NCBI Taxonomy" id="63787"/>
    <lineage>
        <taxon>Eukaryota</taxon>
        <taxon>Viridiplantae</taxon>
        <taxon>Streptophyta</taxon>
        <taxon>Embryophyta</taxon>
        <taxon>Tracheophyta</taxon>
        <taxon>Spermatophyta</taxon>
        <taxon>Magnoliopsida</taxon>
        <taxon>eudicotyledons</taxon>
        <taxon>Gunneridae</taxon>
        <taxon>Pentapetalae</taxon>
        <taxon>Saxifragales</taxon>
        <taxon>Crassulaceae</taxon>
        <taxon>Kalanchoe</taxon>
    </lineage>
</organism>
<dbReference type="PANTHER" id="PTHR12300:SF176">
    <property type="entry name" value="HVA22-LIKE PROTEIN"/>
    <property type="match status" value="1"/>
</dbReference>
<dbReference type="OMA" id="CIYNEMV"/>
<dbReference type="GO" id="GO:0016020">
    <property type="term" value="C:membrane"/>
    <property type="evidence" value="ECO:0007669"/>
    <property type="project" value="UniProtKB-SubCell"/>
</dbReference>
<comment type="similarity">
    <text evidence="1">Belongs to the DP1 family.</text>
</comment>
<dbReference type="Proteomes" id="UP000594263">
    <property type="component" value="Unplaced"/>
</dbReference>